<organism evidence="2 3">
    <name type="scientific">Urbanus proteus nucleopolyhedrovirus</name>
    <dbReference type="NCBI Taxonomy" id="1675866"/>
    <lineage>
        <taxon>Viruses</taxon>
        <taxon>Viruses incertae sedis</taxon>
        <taxon>Naldaviricetes</taxon>
        <taxon>Lefavirales</taxon>
        <taxon>Baculoviridae</taxon>
        <taxon>Alphabaculovirus</taxon>
        <taxon>Alphabaculovirus urprotei</taxon>
    </lineage>
</organism>
<keyword evidence="3" id="KW-1185">Reference proteome</keyword>
<dbReference type="GO" id="GO:0003677">
    <property type="term" value="F:DNA binding"/>
    <property type="evidence" value="ECO:0007669"/>
    <property type="project" value="InterPro"/>
</dbReference>
<proteinExistence type="predicted"/>
<dbReference type="GO" id="GO:0006355">
    <property type="term" value="P:regulation of DNA-templated transcription"/>
    <property type="evidence" value="ECO:0007669"/>
    <property type="project" value="InterPro"/>
</dbReference>
<dbReference type="KEGG" id="vg:27429891"/>
<dbReference type="Proteomes" id="UP000201861">
    <property type="component" value="Segment"/>
</dbReference>
<dbReference type="EMBL" id="KR011717">
    <property type="protein sequence ID" value="AKR17301.2"/>
    <property type="molecule type" value="Genomic_DNA"/>
</dbReference>
<evidence type="ECO:0000313" key="3">
    <source>
        <dbReference type="Proteomes" id="UP000201861"/>
    </source>
</evidence>
<evidence type="ECO:0000256" key="1">
    <source>
        <dbReference type="SAM" id="MobiDB-lite"/>
    </source>
</evidence>
<dbReference type="RefSeq" id="YP_009250035.2">
    <property type="nucleotide sequence ID" value="NC_029997.2"/>
</dbReference>
<dbReference type="OrthoDB" id="5804at10239"/>
<feature type="compositionally biased region" description="Basic and acidic residues" evidence="1">
    <location>
        <begin position="18"/>
        <end position="29"/>
    </location>
</feature>
<accession>A0A161CCY1</accession>
<name>A0A161CCY1_9ABAC</name>
<evidence type="ECO:0000313" key="2">
    <source>
        <dbReference type="EMBL" id="AKR17301.2"/>
    </source>
</evidence>
<feature type="region of interest" description="Disordered" evidence="1">
    <location>
        <begin position="1"/>
        <end position="29"/>
    </location>
</feature>
<gene>
    <name evidence="2" type="primary">lef-3</name>
</gene>
<reference evidence="2" key="1">
    <citation type="submission" date="2017-04" db="EMBL/GenBank/DDBJ databases">
        <title>Complete genome sequence of Urbanus proteus nucleopolyhedrovirus (UrprNPV).</title>
        <authorList>
            <person name="Santos E.R."/>
            <person name="Melo F.L."/>
            <person name="Sosa-Gomez D.R."/>
            <person name="Ribeiro B.M."/>
            <person name="Ardisson-Araujo D.M.P."/>
        </authorList>
    </citation>
    <scope>NUCLEOTIDE SEQUENCE [LARGE SCALE GENOMIC DNA]</scope>
    <source>
        <strain evidence="2">Southern Brazil</strain>
    </source>
</reference>
<dbReference type="Pfam" id="PF05847">
    <property type="entry name" value="Baculo_LEF-3"/>
    <property type="match status" value="1"/>
</dbReference>
<dbReference type="InterPro" id="IPR008415">
    <property type="entry name" value="Baculo_LEF-3"/>
</dbReference>
<protein>
    <submittedName>
        <fullName evidence="2">LEF-3</fullName>
    </submittedName>
</protein>
<dbReference type="GeneID" id="27429891"/>
<sequence>MSMIENCNNGEGGTKRKIQNETQDRNERQIKQFKKSDNRKFLKTTGELIMKCNININNEPFYLFRFLTHLGSKEYYGDVGTFQSIQENVIYDVNIVMEKSKLYIASYKKADAPLVTVDTKKVLSQKNFEAGDNVAVLAKLQYIFKPVESNMYKLVFLIKFCDKNDKIIDVQVECSASLNSIVQSVKKVSLQNENDVLNYFNKKLMNDVILYRIQCQTMINNNTKYYSLNFQQMSEIKFDTNGLILDLNVDDFENIKNISRSNKSIVCKDISNITATQHSSSNNNVRFQIIMKVKDDNDPENSIRTVYFFNNNFNKTETPEKTKNETAKIEKLLMDINQLNDLMEFIDVKVYCTYDTYNYNYNVLSIIKYDRDETYYVIN</sequence>